<keyword evidence="1" id="KW-0479">Metal-binding</keyword>
<feature type="compositionally biased region" description="Low complexity" evidence="5">
    <location>
        <begin position="1"/>
        <end position="18"/>
    </location>
</feature>
<sequence length="176" mass="19158">MNPSLEINENNKISNSNPKENKNFQDLQNNPSPKIQPHQSSSSLSTTESNSGAVAATPNSIDDGSAVVFDDLDLNSINSESSLQSPSSAPSSPFQTTITPKIRRKSGKKSNKCSLKGCCSAPLRMVGDCQYCKGKFCSRHRLLENHFCSGLESCKEQLHKRNAIKLQSEQTIASKV</sequence>
<feature type="compositionally biased region" description="Polar residues" evidence="5">
    <location>
        <begin position="24"/>
        <end position="39"/>
    </location>
</feature>
<evidence type="ECO:0000256" key="2">
    <source>
        <dbReference type="ARBA" id="ARBA00022771"/>
    </source>
</evidence>
<evidence type="ECO:0000313" key="8">
    <source>
        <dbReference type="Proteomes" id="UP001165120"/>
    </source>
</evidence>
<reference evidence="7" key="1">
    <citation type="submission" date="2023-04" db="EMBL/GenBank/DDBJ databases">
        <title>Candida boidinii NBRC 10035.</title>
        <authorList>
            <person name="Ichikawa N."/>
            <person name="Sato H."/>
            <person name="Tonouchi N."/>
        </authorList>
    </citation>
    <scope>NUCLEOTIDE SEQUENCE</scope>
    <source>
        <strain evidence="7">NBRC 10035</strain>
    </source>
</reference>
<evidence type="ECO:0000256" key="4">
    <source>
        <dbReference type="PROSITE-ProRule" id="PRU00449"/>
    </source>
</evidence>
<accession>A0A9W6W7U5</accession>
<comment type="caution">
    <text evidence="7">The sequence shown here is derived from an EMBL/GenBank/DDBJ whole genome shotgun (WGS) entry which is preliminary data.</text>
</comment>
<evidence type="ECO:0000256" key="1">
    <source>
        <dbReference type="ARBA" id="ARBA00022723"/>
    </source>
</evidence>
<dbReference type="PROSITE" id="PS51039">
    <property type="entry name" value="ZF_AN1"/>
    <property type="match status" value="1"/>
</dbReference>
<evidence type="ECO:0000259" key="6">
    <source>
        <dbReference type="PROSITE" id="PS51039"/>
    </source>
</evidence>
<name>A0A9W6W7U5_CANBO</name>
<gene>
    <name evidence="7" type="ORF">Cboi02_000089600</name>
</gene>
<dbReference type="Gene3D" id="4.10.1110.10">
    <property type="entry name" value="AN1-like Zinc finger"/>
    <property type="match status" value="1"/>
</dbReference>
<keyword evidence="8" id="KW-1185">Reference proteome</keyword>
<evidence type="ECO:0000313" key="7">
    <source>
        <dbReference type="EMBL" id="GME67482.1"/>
    </source>
</evidence>
<keyword evidence="3" id="KW-0862">Zinc</keyword>
<dbReference type="SUPFAM" id="SSF118310">
    <property type="entry name" value="AN1-like Zinc finger"/>
    <property type="match status" value="1"/>
</dbReference>
<feature type="region of interest" description="Disordered" evidence="5">
    <location>
        <begin position="78"/>
        <end position="110"/>
    </location>
</feature>
<feature type="compositionally biased region" description="Low complexity" evidence="5">
    <location>
        <begin position="40"/>
        <end position="51"/>
    </location>
</feature>
<keyword evidence="2 4" id="KW-0863">Zinc-finger</keyword>
<organism evidence="7 8">
    <name type="scientific">Candida boidinii</name>
    <name type="common">Yeast</name>
    <dbReference type="NCBI Taxonomy" id="5477"/>
    <lineage>
        <taxon>Eukaryota</taxon>
        <taxon>Fungi</taxon>
        <taxon>Dikarya</taxon>
        <taxon>Ascomycota</taxon>
        <taxon>Saccharomycotina</taxon>
        <taxon>Pichiomycetes</taxon>
        <taxon>Pichiales</taxon>
        <taxon>Pichiaceae</taxon>
        <taxon>Ogataea</taxon>
        <taxon>Ogataea/Candida clade</taxon>
    </lineage>
</organism>
<evidence type="ECO:0000256" key="3">
    <source>
        <dbReference type="ARBA" id="ARBA00022833"/>
    </source>
</evidence>
<protein>
    <submittedName>
        <fullName evidence="7">Unnamed protein product</fullName>
    </submittedName>
</protein>
<dbReference type="Proteomes" id="UP001165120">
    <property type="component" value="Unassembled WGS sequence"/>
</dbReference>
<dbReference type="Pfam" id="PF01428">
    <property type="entry name" value="zf-AN1"/>
    <property type="match status" value="1"/>
</dbReference>
<feature type="region of interest" description="Disordered" evidence="5">
    <location>
        <begin position="1"/>
        <end position="60"/>
    </location>
</feature>
<dbReference type="SMART" id="SM00154">
    <property type="entry name" value="ZnF_AN1"/>
    <property type="match status" value="1"/>
</dbReference>
<dbReference type="GO" id="GO:0008270">
    <property type="term" value="F:zinc ion binding"/>
    <property type="evidence" value="ECO:0007669"/>
    <property type="project" value="UniProtKB-KW"/>
</dbReference>
<feature type="compositionally biased region" description="Low complexity" evidence="5">
    <location>
        <begin position="78"/>
        <end position="93"/>
    </location>
</feature>
<dbReference type="EMBL" id="BSXN01000182">
    <property type="protein sequence ID" value="GME67482.1"/>
    <property type="molecule type" value="Genomic_DNA"/>
</dbReference>
<evidence type="ECO:0000256" key="5">
    <source>
        <dbReference type="SAM" id="MobiDB-lite"/>
    </source>
</evidence>
<dbReference type="InterPro" id="IPR035896">
    <property type="entry name" value="AN1-like_Znf"/>
</dbReference>
<proteinExistence type="predicted"/>
<dbReference type="AlphaFoldDB" id="A0A9W6W7U5"/>
<dbReference type="InterPro" id="IPR000058">
    <property type="entry name" value="Znf_AN1"/>
</dbReference>
<feature type="compositionally biased region" description="Basic residues" evidence="5">
    <location>
        <begin position="101"/>
        <end position="110"/>
    </location>
</feature>
<feature type="domain" description="AN1-type" evidence="6">
    <location>
        <begin position="107"/>
        <end position="156"/>
    </location>
</feature>